<reference evidence="1 2" key="1">
    <citation type="submission" date="2015-11" db="EMBL/GenBank/DDBJ databases">
        <title>Genome sequences of Lysobacter enzymogenes strain C3 and Lysobacter antibioticus ATCC 29479.</title>
        <authorList>
            <person name="Kobayashi D.Y."/>
        </authorList>
    </citation>
    <scope>NUCLEOTIDE SEQUENCE [LARGE SCALE GENOMIC DNA]</scope>
    <source>
        <strain evidence="1 2">C3</strain>
    </source>
</reference>
<dbReference type="PATRIC" id="fig|69.6.peg.847"/>
<evidence type="ECO:0000313" key="2">
    <source>
        <dbReference type="Proteomes" id="UP000061569"/>
    </source>
</evidence>
<gene>
    <name evidence="1" type="ORF">GLE_0858</name>
</gene>
<proteinExistence type="predicted"/>
<dbReference type="OrthoDB" id="185897at2"/>
<dbReference type="EMBL" id="CP013140">
    <property type="protein sequence ID" value="ALN56216.1"/>
    <property type="molecule type" value="Genomic_DNA"/>
</dbReference>
<evidence type="ECO:0000313" key="1">
    <source>
        <dbReference type="EMBL" id="ALN56216.1"/>
    </source>
</evidence>
<organism evidence="1 2">
    <name type="scientific">Lysobacter enzymogenes</name>
    <dbReference type="NCBI Taxonomy" id="69"/>
    <lineage>
        <taxon>Bacteria</taxon>
        <taxon>Pseudomonadati</taxon>
        <taxon>Pseudomonadota</taxon>
        <taxon>Gammaproteobacteria</taxon>
        <taxon>Lysobacterales</taxon>
        <taxon>Lysobacteraceae</taxon>
        <taxon>Lysobacter</taxon>
    </lineage>
</organism>
<dbReference type="AlphaFoldDB" id="A0A0S2DCZ9"/>
<dbReference type="STRING" id="69.GLE_0858"/>
<sequence>MPGSFATPSIPDDAHSRRWYSRHLAAAAEPSLSCGGSARGYRFTWLRSFHHPVIVRVSAQAGVEAVELDGAGGYEPGAVLRRSRAPLTAVQLQALRAAFDALDAAPATQDRNTLDGAEWILERRDASDHRVWVRTSPRDGALHVLGQDMLRLSGWTFPDPQTY</sequence>
<dbReference type="Proteomes" id="UP000061569">
    <property type="component" value="Chromosome"/>
</dbReference>
<accession>A0A0S2DCZ9</accession>
<name>A0A0S2DCZ9_LYSEN</name>
<protein>
    <submittedName>
        <fullName evidence="1">Uncharacterized protein</fullName>
    </submittedName>
</protein>
<dbReference type="KEGG" id="lez:GLE_0858"/>